<dbReference type="SFLD" id="SFLDG01061">
    <property type="entry name" value="methylthiotransferase"/>
    <property type="match status" value="1"/>
</dbReference>
<dbReference type="Pfam" id="PF00919">
    <property type="entry name" value="UPF0004"/>
    <property type="match status" value="1"/>
</dbReference>
<comment type="cofactor">
    <cofactor evidence="1">
        <name>[4Fe-4S] cluster</name>
        <dbReference type="ChEBI" id="CHEBI:49883"/>
    </cofactor>
</comment>
<dbReference type="Proteomes" id="UP000824111">
    <property type="component" value="Unassembled WGS sequence"/>
</dbReference>
<dbReference type="InterPro" id="IPR020612">
    <property type="entry name" value="Methylthiotransferase_CS"/>
</dbReference>
<feature type="domain" description="Radical SAM core" evidence="17">
    <location>
        <begin position="139"/>
        <end position="371"/>
    </location>
</feature>
<reference evidence="18" key="1">
    <citation type="submission" date="2020-10" db="EMBL/GenBank/DDBJ databases">
        <authorList>
            <person name="Gilroy R."/>
        </authorList>
    </citation>
    <scope>NUCLEOTIDE SEQUENCE</scope>
    <source>
        <strain evidence="18">ChiSjej4B22-9803</strain>
    </source>
</reference>
<dbReference type="InterPro" id="IPR038135">
    <property type="entry name" value="Methylthiotransferase_N_sf"/>
</dbReference>
<gene>
    <name evidence="18" type="primary">mtaB</name>
    <name evidence="18" type="ORF">IAB04_02435</name>
</gene>
<dbReference type="PROSITE" id="PS51918">
    <property type="entry name" value="RADICAL_SAM"/>
    <property type="match status" value="1"/>
</dbReference>
<dbReference type="FunFam" id="3.40.50.12160:FF:000004">
    <property type="entry name" value="Threonylcarbamoyladenosine tRNA methylthiotransferase MtaB"/>
    <property type="match status" value="1"/>
</dbReference>
<comment type="similarity">
    <text evidence="14">Belongs to the methylthiotransferase family. MtaB subfamily.</text>
</comment>
<dbReference type="Gene3D" id="3.40.50.12160">
    <property type="entry name" value="Methylthiotransferase, N-terminal domain"/>
    <property type="match status" value="1"/>
</dbReference>
<dbReference type="Pfam" id="PF04055">
    <property type="entry name" value="Radical_SAM"/>
    <property type="match status" value="1"/>
</dbReference>
<dbReference type="InterPro" id="IPR007197">
    <property type="entry name" value="rSAM"/>
</dbReference>
<name>A0A9D1S6D6_9FIRM</name>
<evidence type="ECO:0000259" key="17">
    <source>
        <dbReference type="PROSITE" id="PS51918"/>
    </source>
</evidence>
<dbReference type="InterPro" id="IPR023404">
    <property type="entry name" value="rSAM_horseshoe"/>
</dbReference>
<organism evidence="18 19">
    <name type="scientific">Candidatus Avimonoglobus intestinipullorum</name>
    <dbReference type="NCBI Taxonomy" id="2840699"/>
    <lineage>
        <taxon>Bacteria</taxon>
        <taxon>Bacillati</taxon>
        <taxon>Bacillota</taxon>
        <taxon>Clostridia</taxon>
        <taxon>Eubacteriales</taxon>
        <taxon>Candidatus Avimonoglobus</taxon>
    </lineage>
</organism>
<evidence type="ECO:0000256" key="1">
    <source>
        <dbReference type="ARBA" id="ARBA00001966"/>
    </source>
</evidence>
<dbReference type="SUPFAM" id="SSF102114">
    <property type="entry name" value="Radical SAM enzymes"/>
    <property type="match status" value="1"/>
</dbReference>
<dbReference type="GO" id="GO:0035598">
    <property type="term" value="F:tRNA (N(6)-L-threonylcarbamoyladenosine(37)-C(2))-methylthiotransferase activity"/>
    <property type="evidence" value="ECO:0007669"/>
    <property type="project" value="UniProtKB-EC"/>
</dbReference>
<evidence type="ECO:0000256" key="7">
    <source>
        <dbReference type="ARBA" id="ARBA00022691"/>
    </source>
</evidence>
<dbReference type="InterPro" id="IPR005839">
    <property type="entry name" value="Methylthiotransferase"/>
</dbReference>
<dbReference type="NCBIfam" id="TIGR01579">
    <property type="entry name" value="MiaB-like-C"/>
    <property type="match status" value="1"/>
</dbReference>
<dbReference type="GO" id="GO:0051539">
    <property type="term" value="F:4 iron, 4 sulfur cluster binding"/>
    <property type="evidence" value="ECO:0007669"/>
    <property type="project" value="UniProtKB-KW"/>
</dbReference>
<keyword evidence="4" id="KW-0004">4Fe-4S</keyword>
<evidence type="ECO:0000256" key="3">
    <source>
        <dbReference type="ARBA" id="ARBA00013273"/>
    </source>
</evidence>
<keyword evidence="7" id="KW-0949">S-adenosyl-L-methionine</keyword>
<dbReference type="NCBIfam" id="TIGR00089">
    <property type="entry name" value="MiaB/RimO family radical SAM methylthiotransferase"/>
    <property type="match status" value="1"/>
</dbReference>
<evidence type="ECO:0000259" key="16">
    <source>
        <dbReference type="PROSITE" id="PS51449"/>
    </source>
</evidence>
<evidence type="ECO:0000256" key="9">
    <source>
        <dbReference type="ARBA" id="ARBA00022723"/>
    </source>
</evidence>
<evidence type="ECO:0000256" key="5">
    <source>
        <dbReference type="ARBA" id="ARBA00022490"/>
    </source>
</evidence>
<comment type="function">
    <text evidence="2">Catalyzes the methylthiolation of N6-threonylcarbamoyladenosine (t(6)A), leading to the formation of 2-methylthio-N6-threonylcarbamoyladenosine (ms(2)t(6)A) at position 37 in tRNAs that read codons beginning with adenine.</text>
</comment>
<keyword evidence="11" id="KW-0411">Iron-sulfur</keyword>
<evidence type="ECO:0000256" key="4">
    <source>
        <dbReference type="ARBA" id="ARBA00022485"/>
    </source>
</evidence>
<dbReference type="PANTHER" id="PTHR11918:SF45">
    <property type="entry name" value="THREONYLCARBAMOYLADENOSINE TRNA METHYLTHIOTRANSFERASE"/>
    <property type="match status" value="1"/>
</dbReference>
<keyword evidence="5" id="KW-0963">Cytoplasm</keyword>
<dbReference type="EC" id="2.8.4.5" evidence="3"/>
<comment type="catalytic activity">
    <reaction evidence="13">
        <text>N(6)-L-threonylcarbamoyladenosine(37) in tRNA + (sulfur carrier)-SH + AH2 + 2 S-adenosyl-L-methionine = 2-methylsulfanyl-N(6)-L-threonylcarbamoyladenosine(37) in tRNA + (sulfur carrier)-H + 5'-deoxyadenosine + L-methionine + A + S-adenosyl-L-homocysteine + 2 H(+)</text>
        <dbReference type="Rhea" id="RHEA:37075"/>
        <dbReference type="Rhea" id="RHEA-COMP:10163"/>
        <dbReference type="Rhea" id="RHEA-COMP:11092"/>
        <dbReference type="Rhea" id="RHEA-COMP:14737"/>
        <dbReference type="Rhea" id="RHEA-COMP:14739"/>
        <dbReference type="ChEBI" id="CHEBI:13193"/>
        <dbReference type="ChEBI" id="CHEBI:15378"/>
        <dbReference type="ChEBI" id="CHEBI:17319"/>
        <dbReference type="ChEBI" id="CHEBI:17499"/>
        <dbReference type="ChEBI" id="CHEBI:29917"/>
        <dbReference type="ChEBI" id="CHEBI:57844"/>
        <dbReference type="ChEBI" id="CHEBI:57856"/>
        <dbReference type="ChEBI" id="CHEBI:59789"/>
        <dbReference type="ChEBI" id="CHEBI:64428"/>
        <dbReference type="ChEBI" id="CHEBI:74418"/>
        <dbReference type="ChEBI" id="CHEBI:74420"/>
        <dbReference type="EC" id="2.8.4.5"/>
    </reaction>
</comment>
<dbReference type="SFLD" id="SFLDF00295">
    <property type="entry name" value="threonylcarbamoyladenosine_tRN"/>
    <property type="match status" value="1"/>
</dbReference>
<dbReference type="FunFam" id="3.80.30.20:FF:000001">
    <property type="entry name" value="tRNA-2-methylthio-N(6)-dimethylallyladenosine synthase 2"/>
    <property type="match status" value="1"/>
</dbReference>
<dbReference type="PROSITE" id="PS51449">
    <property type="entry name" value="MTTASE_N"/>
    <property type="match status" value="1"/>
</dbReference>
<evidence type="ECO:0000256" key="2">
    <source>
        <dbReference type="ARBA" id="ARBA00002399"/>
    </source>
</evidence>
<accession>A0A9D1S6D6</accession>
<evidence type="ECO:0000256" key="11">
    <source>
        <dbReference type="ARBA" id="ARBA00023014"/>
    </source>
</evidence>
<evidence type="ECO:0000256" key="6">
    <source>
        <dbReference type="ARBA" id="ARBA00022679"/>
    </source>
</evidence>
<evidence type="ECO:0000256" key="13">
    <source>
        <dbReference type="ARBA" id="ARBA00051661"/>
    </source>
</evidence>
<protein>
    <recommendedName>
        <fullName evidence="15">Threonylcarbamoyladenosine tRNA methylthiotransferase MtaB</fullName>
        <ecNumber evidence="3">2.8.4.5</ecNumber>
    </recommendedName>
    <alternativeName>
        <fullName evidence="12">tRNA-t(6)A37 methylthiotransferase</fullName>
    </alternativeName>
</protein>
<evidence type="ECO:0000256" key="15">
    <source>
        <dbReference type="ARBA" id="ARBA00069898"/>
    </source>
</evidence>
<evidence type="ECO:0000256" key="10">
    <source>
        <dbReference type="ARBA" id="ARBA00023004"/>
    </source>
</evidence>
<dbReference type="SFLD" id="SFLDS00029">
    <property type="entry name" value="Radical_SAM"/>
    <property type="match status" value="1"/>
</dbReference>
<keyword evidence="6" id="KW-0808">Transferase</keyword>
<dbReference type="SFLD" id="SFLDG01082">
    <property type="entry name" value="B12-binding_domain_containing"/>
    <property type="match status" value="1"/>
</dbReference>
<evidence type="ECO:0000256" key="12">
    <source>
        <dbReference type="ARBA" id="ARBA00031213"/>
    </source>
</evidence>
<dbReference type="EMBL" id="DVND01000062">
    <property type="protein sequence ID" value="HIU48202.1"/>
    <property type="molecule type" value="Genomic_DNA"/>
</dbReference>
<keyword evidence="9" id="KW-0479">Metal-binding</keyword>
<dbReference type="InterPro" id="IPR013848">
    <property type="entry name" value="Methylthiotransferase_N"/>
</dbReference>
<dbReference type="InterPro" id="IPR058240">
    <property type="entry name" value="rSAM_sf"/>
</dbReference>
<dbReference type="GO" id="GO:0046872">
    <property type="term" value="F:metal ion binding"/>
    <property type="evidence" value="ECO:0007669"/>
    <property type="project" value="UniProtKB-KW"/>
</dbReference>
<keyword evidence="8" id="KW-0819">tRNA processing</keyword>
<dbReference type="PANTHER" id="PTHR11918">
    <property type="entry name" value="RADICAL SAM PROTEINS"/>
    <property type="match status" value="1"/>
</dbReference>
<dbReference type="AlphaFoldDB" id="A0A9D1S6D6"/>
<evidence type="ECO:0000256" key="14">
    <source>
        <dbReference type="ARBA" id="ARBA00061574"/>
    </source>
</evidence>
<keyword evidence="10" id="KW-0408">Iron</keyword>
<dbReference type="InterPro" id="IPR034557">
    <property type="entry name" value="ThrcA_tRNA_MEthiotransferase"/>
</dbReference>
<feature type="domain" description="MTTase N-terminal" evidence="16">
    <location>
        <begin position="3"/>
        <end position="115"/>
    </location>
</feature>
<comment type="caution">
    <text evidence="18">The sequence shown here is derived from an EMBL/GenBank/DDBJ whole genome shotgun (WGS) entry which is preliminary data.</text>
</comment>
<evidence type="ECO:0000313" key="18">
    <source>
        <dbReference type="EMBL" id="HIU48202.1"/>
    </source>
</evidence>
<dbReference type="InterPro" id="IPR006638">
    <property type="entry name" value="Elp3/MiaA/NifB-like_rSAM"/>
</dbReference>
<dbReference type="SMART" id="SM00729">
    <property type="entry name" value="Elp3"/>
    <property type="match status" value="1"/>
</dbReference>
<evidence type="ECO:0000313" key="19">
    <source>
        <dbReference type="Proteomes" id="UP000824111"/>
    </source>
</evidence>
<proteinExistence type="inferred from homology"/>
<reference evidence="18" key="2">
    <citation type="journal article" date="2021" name="PeerJ">
        <title>Extensive microbial diversity within the chicken gut microbiome revealed by metagenomics and culture.</title>
        <authorList>
            <person name="Gilroy R."/>
            <person name="Ravi A."/>
            <person name="Getino M."/>
            <person name="Pursley I."/>
            <person name="Horton D.L."/>
            <person name="Alikhan N.F."/>
            <person name="Baker D."/>
            <person name="Gharbi K."/>
            <person name="Hall N."/>
            <person name="Watson M."/>
            <person name="Adriaenssens E.M."/>
            <person name="Foster-Nyarko E."/>
            <person name="Jarju S."/>
            <person name="Secka A."/>
            <person name="Antonio M."/>
            <person name="Oren A."/>
            <person name="Chaudhuri R.R."/>
            <person name="La Ragione R."/>
            <person name="Hildebrand F."/>
            <person name="Pallen M.J."/>
        </authorList>
    </citation>
    <scope>NUCLEOTIDE SEQUENCE</scope>
    <source>
        <strain evidence="18">ChiSjej4B22-9803</strain>
    </source>
</reference>
<sequence length="430" mass="47805">MNKKVAFCTLGCKVNHYETEAMAELFQKQGYTVADFGSPADVYVINTCTVTNMSDRKSRQMIRRARKQNPDAFIAVAGCYAQTAPDQVQAIEGVNLVIGTNQRKHIVELVERTPKTAHVSAVKNIMDAHEFEQLDINGYSGQTRAYIKIQEGCNQFCAYCIIPYARGPIRSRPMEDVLAETEKLVGNGFTEVVYVGIHVASYGLDKGTPLLCALLDRANRIDGLRRIRLSSIEPMTLDQAFIDQIKHCGKLCHHFHLSLQSGCDETLRRMNRHYTTAAYKAIVDGLRENYPDVAVTTDIMVGFPGETEAEFQQTLDFVEQMQFADAHIFQYSPRKGTPAAKMEQLPPQVKEARSKAVLACTGRSHQKFMASFIGKTAEVLFEQPHGDGLFEGKTGNYLTVRAPGTGLSGVYKTVLLEKIEDGAICGTIRE</sequence>
<evidence type="ECO:0000256" key="8">
    <source>
        <dbReference type="ARBA" id="ARBA00022694"/>
    </source>
</evidence>
<dbReference type="PROSITE" id="PS01278">
    <property type="entry name" value="MTTASE_RADICAL"/>
    <property type="match status" value="1"/>
</dbReference>
<dbReference type="InterPro" id="IPR006467">
    <property type="entry name" value="MiaB-like_bact"/>
</dbReference>
<dbReference type="Gene3D" id="3.80.30.20">
    <property type="entry name" value="tm_1862 like domain"/>
    <property type="match status" value="1"/>
</dbReference>
<dbReference type="CDD" id="cd01335">
    <property type="entry name" value="Radical_SAM"/>
    <property type="match status" value="1"/>
</dbReference>